<evidence type="ECO:0000256" key="1">
    <source>
        <dbReference type="SAM" id="MobiDB-lite"/>
    </source>
</evidence>
<sequence>MGLSPSGERLMTVALEQDAPAVRDTGGSVLEGLERDAGTAVPRHPGAEPDNDEVLPYRDWEGGFLDETTLICSTVEGDEEWGRHRLLGTAGARTPVEVGGVSRGGSRRL</sequence>
<proteinExistence type="predicted"/>
<protein>
    <submittedName>
        <fullName evidence="2">Uncharacterized protein</fullName>
    </submittedName>
</protein>
<name>A0ABQ3CJ15_9ACTN</name>
<evidence type="ECO:0000313" key="3">
    <source>
        <dbReference type="Proteomes" id="UP000653644"/>
    </source>
</evidence>
<keyword evidence="3" id="KW-1185">Reference proteome</keyword>
<accession>A0ABQ3CJ15</accession>
<feature type="region of interest" description="Disordered" evidence="1">
    <location>
        <begin position="36"/>
        <end position="56"/>
    </location>
</feature>
<gene>
    <name evidence="2" type="ORF">GCM10010345_22900</name>
</gene>
<reference evidence="3" key="1">
    <citation type="journal article" date="2019" name="Int. J. Syst. Evol. Microbiol.">
        <title>The Global Catalogue of Microorganisms (GCM) 10K type strain sequencing project: providing services to taxonomists for standard genome sequencing and annotation.</title>
        <authorList>
            <consortium name="The Broad Institute Genomics Platform"/>
            <consortium name="The Broad Institute Genome Sequencing Center for Infectious Disease"/>
            <person name="Wu L."/>
            <person name="Ma J."/>
        </authorList>
    </citation>
    <scope>NUCLEOTIDE SEQUENCE [LARGE SCALE GENOMIC DNA]</scope>
    <source>
        <strain evidence="3">JCM 4733</strain>
    </source>
</reference>
<evidence type="ECO:0000313" key="2">
    <source>
        <dbReference type="EMBL" id="GHA17688.1"/>
    </source>
</evidence>
<comment type="caution">
    <text evidence="2">The sequence shown here is derived from an EMBL/GenBank/DDBJ whole genome shotgun (WGS) entry which is preliminary data.</text>
</comment>
<dbReference type="EMBL" id="BMVN01000006">
    <property type="protein sequence ID" value="GHA17688.1"/>
    <property type="molecule type" value="Genomic_DNA"/>
</dbReference>
<dbReference type="Proteomes" id="UP000653644">
    <property type="component" value="Unassembled WGS sequence"/>
</dbReference>
<organism evidence="2 3">
    <name type="scientific">Streptomyces canarius</name>
    <dbReference type="NCBI Taxonomy" id="285453"/>
    <lineage>
        <taxon>Bacteria</taxon>
        <taxon>Bacillati</taxon>
        <taxon>Actinomycetota</taxon>
        <taxon>Actinomycetes</taxon>
        <taxon>Kitasatosporales</taxon>
        <taxon>Streptomycetaceae</taxon>
        <taxon>Streptomyces</taxon>
    </lineage>
</organism>